<gene>
    <name evidence="3" type="ORF">GCM10022395_08570</name>
</gene>
<protein>
    <recommendedName>
        <fullName evidence="2">AAA+ ATPase domain-containing protein</fullName>
    </recommendedName>
</protein>
<dbReference type="Gene3D" id="3.40.50.300">
    <property type="entry name" value="P-loop containing nucleotide triphosphate hydrolases"/>
    <property type="match status" value="1"/>
</dbReference>
<comment type="caution">
    <text evidence="3">The sequence shown here is derived from an EMBL/GenBank/DDBJ whole genome shotgun (WGS) entry which is preliminary data.</text>
</comment>
<dbReference type="InterPro" id="IPR051396">
    <property type="entry name" value="Bact_Antivir_Def_Nuclease"/>
</dbReference>
<evidence type="ECO:0000313" key="4">
    <source>
        <dbReference type="Proteomes" id="UP001500954"/>
    </source>
</evidence>
<feature type="compositionally biased region" description="Basic and acidic residues" evidence="1">
    <location>
        <begin position="78"/>
        <end position="91"/>
    </location>
</feature>
<dbReference type="Pfam" id="PF20469">
    <property type="entry name" value="OLD-like_TOPRIM"/>
    <property type="match status" value="1"/>
</dbReference>
<dbReference type="InterPro" id="IPR003593">
    <property type="entry name" value="AAA+_ATPase"/>
</dbReference>
<keyword evidence="4" id="KW-1185">Reference proteome</keyword>
<evidence type="ECO:0000256" key="1">
    <source>
        <dbReference type="SAM" id="MobiDB-lite"/>
    </source>
</evidence>
<dbReference type="PANTHER" id="PTHR43581">
    <property type="entry name" value="ATP/GTP PHOSPHATASE"/>
    <property type="match status" value="1"/>
</dbReference>
<dbReference type="InterPro" id="IPR003959">
    <property type="entry name" value="ATPase_AAA_core"/>
</dbReference>
<reference evidence="4" key="1">
    <citation type="journal article" date="2019" name="Int. J. Syst. Evol. Microbiol.">
        <title>The Global Catalogue of Microorganisms (GCM) 10K type strain sequencing project: providing services to taxonomists for standard genome sequencing and annotation.</title>
        <authorList>
            <consortium name="The Broad Institute Genomics Platform"/>
            <consortium name="The Broad Institute Genome Sequencing Center for Infectious Disease"/>
            <person name="Wu L."/>
            <person name="Ma J."/>
        </authorList>
    </citation>
    <scope>NUCLEOTIDE SEQUENCE [LARGE SCALE GENOMIC DNA]</scope>
    <source>
        <strain evidence="4">JCM 17111</strain>
    </source>
</reference>
<dbReference type="CDD" id="cd01026">
    <property type="entry name" value="TOPRIM_OLD"/>
    <property type="match status" value="1"/>
</dbReference>
<dbReference type="EMBL" id="BAABCY010000025">
    <property type="protein sequence ID" value="GAA3559999.1"/>
    <property type="molecule type" value="Genomic_DNA"/>
</dbReference>
<evidence type="ECO:0000313" key="3">
    <source>
        <dbReference type="EMBL" id="GAA3559999.1"/>
    </source>
</evidence>
<dbReference type="InterPro" id="IPR027417">
    <property type="entry name" value="P-loop_NTPase"/>
</dbReference>
<dbReference type="SUPFAM" id="SSF52540">
    <property type="entry name" value="P-loop containing nucleoside triphosphate hydrolases"/>
    <property type="match status" value="1"/>
</dbReference>
<evidence type="ECO:0000259" key="2">
    <source>
        <dbReference type="SMART" id="SM00382"/>
    </source>
</evidence>
<organism evidence="3 4">
    <name type="scientific">Snuella lapsa</name>
    <dbReference type="NCBI Taxonomy" id="870481"/>
    <lineage>
        <taxon>Bacteria</taxon>
        <taxon>Pseudomonadati</taxon>
        <taxon>Bacteroidota</taxon>
        <taxon>Flavobacteriia</taxon>
        <taxon>Flavobacteriales</taxon>
        <taxon>Flavobacteriaceae</taxon>
        <taxon>Snuella</taxon>
    </lineage>
</organism>
<dbReference type="Proteomes" id="UP001500954">
    <property type="component" value="Unassembled WGS sequence"/>
</dbReference>
<name>A0ABP6X3R4_9FLAO</name>
<accession>A0ABP6X3R4</accession>
<feature type="domain" description="AAA+ ATPase" evidence="2">
    <location>
        <begin position="27"/>
        <end position="253"/>
    </location>
</feature>
<dbReference type="InterPro" id="IPR034139">
    <property type="entry name" value="TOPRIM_OLD"/>
</dbReference>
<dbReference type="PANTHER" id="PTHR43581:SF2">
    <property type="entry name" value="EXCINUCLEASE ATPASE SUBUNIT"/>
    <property type="match status" value="1"/>
</dbReference>
<sequence>MTFPFDITIQLNQSGITGIQNKTIKVNGGITTFLGPNGSGKTQLLRGLKNSLGTHSNGKKIRYVSAGRLGPMETYRSDYDGQRGGRPRFDEATFGNKSSTTRRHQNETILGDFGTLSERPDILIKVQERLRKLFKRDLTLDWDGGVLKVFFSRVDETNNNNYSSAREASGLLHLVAILASLYDDEVGCLLIDEPEVSLHPQLQSFVMDEIIKVAGANNQPGKKLVFISTHSTEFIEISSVQQLSTIVFCKDILDQPVQIDPTIGEFQSRKLQALLTRLGQEHKLALFCHSPLLVEGPSDEIICSAINRKLNINLEAAGSQILPVTGKGQFPVVIKLMRLIGKKPALLGDADALTDNLDIISVFTTLDKANFYASELGHRDAPEFARNIYNDFCQLIANNWADIQSHAEQHYYWINRDTDKDELIAKRRSAFCWLFTTDDSTLSSIDNGGNWLTIKSRLSRLLELLEKLGCFILRKGTIEAYYQYVSTLTNDEKPNAASYEVNGLISETTENVASNYSDIIRALDYCSQAEKINEAEAIRDLLLAIVSPALAKINNESTENELKIYSKNLFGAKSSLFDLAIEVEGEDIYLIVNLASDILEVNGFPLKIKKGSNPIEIVNNSLRLN</sequence>
<proteinExistence type="predicted"/>
<feature type="region of interest" description="Disordered" evidence="1">
    <location>
        <begin position="78"/>
        <end position="101"/>
    </location>
</feature>
<dbReference type="RefSeq" id="WP_345004591.1">
    <property type="nucleotide sequence ID" value="NZ_BAABCY010000025.1"/>
</dbReference>
<dbReference type="SMART" id="SM00382">
    <property type="entry name" value="AAA"/>
    <property type="match status" value="1"/>
</dbReference>
<dbReference type="Pfam" id="PF13304">
    <property type="entry name" value="AAA_21"/>
    <property type="match status" value="1"/>
</dbReference>